<proteinExistence type="predicted"/>
<evidence type="ECO:0000313" key="2">
    <source>
        <dbReference type="Proteomes" id="UP001163046"/>
    </source>
</evidence>
<keyword evidence="2" id="KW-1185">Reference proteome</keyword>
<name>A0A9W9ZZW8_9CNID</name>
<organism evidence="1 2">
    <name type="scientific">Desmophyllum pertusum</name>
    <dbReference type="NCBI Taxonomy" id="174260"/>
    <lineage>
        <taxon>Eukaryota</taxon>
        <taxon>Metazoa</taxon>
        <taxon>Cnidaria</taxon>
        <taxon>Anthozoa</taxon>
        <taxon>Hexacorallia</taxon>
        <taxon>Scleractinia</taxon>
        <taxon>Caryophylliina</taxon>
        <taxon>Caryophylliidae</taxon>
        <taxon>Desmophyllum</taxon>
    </lineage>
</organism>
<gene>
    <name evidence="1" type="ORF">OS493_025673</name>
</gene>
<sequence length="118" mass="13419">MERHRENKVNKFRWVRALNSDIEMTSLRIFYIVLSSYLHMVEGDGSKPLSLQATEWYRNSVNYWPFEDVSNGTAIDYTGSNHGRIGGRFHSVSGLVGSALELTGISLGWTSAFYRVLV</sequence>
<protein>
    <submittedName>
        <fullName evidence="1">Uncharacterized protein</fullName>
    </submittedName>
</protein>
<comment type="caution">
    <text evidence="1">The sequence shown here is derived from an EMBL/GenBank/DDBJ whole genome shotgun (WGS) entry which is preliminary data.</text>
</comment>
<dbReference type="AlphaFoldDB" id="A0A9W9ZZW8"/>
<dbReference type="EMBL" id="MU825417">
    <property type="protein sequence ID" value="KAJ7390415.1"/>
    <property type="molecule type" value="Genomic_DNA"/>
</dbReference>
<dbReference type="Proteomes" id="UP001163046">
    <property type="component" value="Unassembled WGS sequence"/>
</dbReference>
<evidence type="ECO:0000313" key="1">
    <source>
        <dbReference type="EMBL" id="KAJ7390415.1"/>
    </source>
</evidence>
<accession>A0A9W9ZZW8</accession>
<reference evidence="1" key="1">
    <citation type="submission" date="2023-01" db="EMBL/GenBank/DDBJ databases">
        <title>Genome assembly of the deep-sea coral Lophelia pertusa.</title>
        <authorList>
            <person name="Herrera S."/>
            <person name="Cordes E."/>
        </authorList>
    </citation>
    <scope>NUCLEOTIDE SEQUENCE</scope>
    <source>
        <strain evidence="1">USNM1676648</strain>
        <tissue evidence="1">Polyp</tissue>
    </source>
</reference>